<dbReference type="SMART" id="SM00283">
    <property type="entry name" value="MA"/>
    <property type="match status" value="1"/>
</dbReference>
<keyword evidence="5" id="KW-0812">Transmembrane</keyword>
<dbReference type="GO" id="GO:0006935">
    <property type="term" value="P:chemotaxis"/>
    <property type="evidence" value="ECO:0007669"/>
    <property type="project" value="UniProtKB-ARBA"/>
</dbReference>
<evidence type="ECO:0000256" key="3">
    <source>
        <dbReference type="ARBA" id="ARBA00029447"/>
    </source>
</evidence>
<dbReference type="FunFam" id="1.10.287.950:FF:000001">
    <property type="entry name" value="Methyl-accepting chemotaxis sensory transducer"/>
    <property type="match status" value="1"/>
</dbReference>
<evidence type="ECO:0000256" key="1">
    <source>
        <dbReference type="ARBA" id="ARBA00004370"/>
    </source>
</evidence>
<dbReference type="Gene3D" id="6.10.340.10">
    <property type="match status" value="1"/>
</dbReference>
<sequence>MKFWQDLSIVRRIYIGFTLLLLAMISIAGVSLLQGNLQSERTHIVTEVISPYMVELNRVTVHLLTSQALANSYFTPLDADIYTTIESQFLKNHERYDEKLLELDALFTQLNEHQIDLLKTPRDIALFSQTHDLFKRYQQVVDTEQWVEGRTRQFVLDSTKMKRAAYSLSGSVDDMNASFMANNLAATIDSLIFNTNQGLNSNSADVIDGLIKKNRAVAERIIKTSQSLAEKTRSYTTRDQKLLKTVIDHATDEQGVLVKHYHAMLEQAEVFELLAGVQSDTAQLIDLFVHQSEQLRQLSEQQVTEVNVMQARGEKLIILVTLFSFLIVSMVAVTLSRTIRNALYMLKASLNRIENGDLTLTTGIKSKNEFGELSNSIDQMINTLKHLVALVQSVSHQQNQLANHNQVTASKSQKSLESQRIETESVAAAMSEMESSVAEVSQATRTSQTQLNEIERSVVKGQQQTTDNLEAQHQLSQALKESADAISRVSDVSTEIGRVLEVIQAIADQTNLLALNAAIEAARAGSMGRGFAVVADEVRELAGRTGRSTQEIHTMTQLLHKSVEQAVQQVEQCHFYMQHSRESSNQTSMVMQGIQASISELAQLGAHIASATEQQQNTAIDIAKNISRISDIASSNSKGAVEVAANGQKLQELSIEQLKLIEHYKLG</sequence>
<dbReference type="InterPro" id="IPR004089">
    <property type="entry name" value="MCPsignal_dom"/>
</dbReference>
<comment type="subcellular location">
    <subcellularLocation>
        <location evidence="1">Membrane</location>
    </subcellularLocation>
</comment>
<dbReference type="GeneID" id="70914324"/>
<dbReference type="Proteomes" id="UP000092741">
    <property type="component" value="Chromosome 2"/>
</dbReference>
<evidence type="ECO:0000256" key="2">
    <source>
        <dbReference type="ARBA" id="ARBA00023224"/>
    </source>
</evidence>
<evidence type="ECO:0000256" key="5">
    <source>
        <dbReference type="SAM" id="Phobius"/>
    </source>
</evidence>
<name>A0AAN1CYB4_VIBNA</name>
<protein>
    <submittedName>
        <fullName evidence="8">Chemotaxis protein</fullName>
    </submittedName>
</protein>
<dbReference type="PROSITE" id="PS50885">
    <property type="entry name" value="HAMP"/>
    <property type="match status" value="1"/>
</dbReference>
<evidence type="ECO:0000259" key="6">
    <source>
        <dbReference type="PROSITE" id="PS50111"/>
    </source>
</evidence>
<keyword evidence="5" id="KW-1133">Transmembrane helix</keyword>
<dbReference type="Pfam" id="PF00672">
    <property type="entry name" value="HAMP"/>
    <property type="match status" value="1"/>
</dbReference>
<dbReference type="SUPFAM" id="SSF58104">
    <property type="entry name" value="Methyl-accepting chemotaxis protein (MCP) signaling domain"/>
    <property type="match status" value="1"/>
</dbReference>
<accession>A0AAN1CYB4</accession>
<dbReference type="GO" id="GO:0007165">
    <property type="term" value="P:signal transduction"/>
    <property type="evidence" value="ECO:0007669"/>
    <property type="project" value="UniProtKB-KW"/>
</dbReference>
<keyword evidence="2 4" id="KW-0807">Transducer</keyword>
<proteinExistence type="inferred from homology"/>
<dbReference type="SMART" id="SM00304">
    <property type="entry name" value="HAMP"/>
    <property type="match status" value="1"/>
</dbReference>
<evidence type="ECO:0000313" key="9">
    <source>
        <dbReference type="Proteomes" id="UP000092741"/>
    </source>
</evidence>
<dbReference type="EMBL" id="CP016346">
    <property type="protein sequence ID" value="ANQ14978.1"/>
    <property type="molecule type" value="Genomic_DNA"/>
</dbReference>
<dbReference type="PANTHER" id="PTHR32089:SF70">
    <property type="entry name" value="ENERGY TAXIS MODULATING METHYL ACCEPTING SENSORY TRANSDUCER"/>
    <property type="match status" value="1"/>
</dbReference>
<feature type="domain" description="Methyl-accepting transducer" evidence="6">
    <location>
        <begin position="394"/>
        <end position="630"/>
    </location>
</feature>
<dbReference type="GO" id="GO:0016020">
    <property type="term" value="C:membrane"/>
    <property type="evidence" value="ECO:0007669"/>
    <property type="project" value="UniProtKB-SubCell"/>
</dbReference>
<gene>
    <name evidence="8" type="ORF">BA890_19805</name>
</gene>
<evidence type="ECO:0000313" key="8">
    <source>
        <dbReference type="EMBL" id="ANQ14978.1"/>
    </source>
</evidence>
<dbReference type="RefSeq" id="WP_020334986.1">
    <property type="nucleotide sequence ID" value="NZ_ATFJ01000033.1"/>
</dbReference>
<feature type="transmembrane region" description="Helical" evidence="5">
    <location>
        <begin position="12"/>
        <end position="33"/>
    </location>
</feature>
<feature type="transmembrane region" description="Helical" evidence="5">
    <location>
        <begin position="316"/>
        <end position="335"/>
    </location>
</feature>
<dbReference type="AlphaFoldDB" id="A0AAN1CYB4"/>
<keyword evidence="9" id="KW-1185">Reference proteome</keyword>
<dbReference type="InterPro" id="IPR003660">
    <property type="entry name" value="HAMP_dom"/>
</dbReference>
<comment type="similarity">
    <text evidence="3">Belongs to the methyl-accepting chemotaxis (MCP) protein family.</text>
</comment>
<evidence type="ECO:0000259" key="7">
    <source>
        <dbReference type="PROSITE" id="PS50885"/>
    </source>
</evidence>
<dbReference type="PANTHER" id="PTHR32089">
    <property type="entry name" value="METHYL-ACCEPTING CHEMOTAXIS PROTEIN MCPB"/>
    <property type="match status" value="1"/>
</dbReference>
<dbReference type="KEGG" id="vna:PN96_15955"/>
<evidence type="ECO:0000256" key="4">
    <source>
        <dbReference type="PROSITE-ProRule" id="PRU00284"/>
    </source>
</evidence>
<feature type="domain" description="HAMP" evidence="7">
    <location>
        <begin position="337"/>
        <end position="389"/>
    </location>
</feature>
<dbReference type="PROSITE" id="PS50111">
    <property type="entry name" value="CHEMOTAXIS_TRANSDUC_2"/>
    <property type="match status" value="1"/>
</dbReference>
<dbReference type="CDD" id="cd06225">
    <property type="entry name" value="HAMP"/>
    <property type="match status" value="1"/>
</dbReference>
<dbReference type="Gene3D" id="1.10.287.950">
    <property type="entry name" value="Methyl-accepting chemotaxis protein"/>
    <property type="match status" value="1"/>
</dbReference>
<reference evidence="8 9" key="1">
    <citation type="submission" date="2016-07" db="EMBL/GenBank/DDBJ databases">
        <title>Developing Vibrio natriegens as a novel, fast-growing host for biotechnology.</title>
        <authorList>
            <person name="Weinstock M.T."/>
            <person name="Hesek E.D."/>
            <person name="Wilson C.M."/>
            <person name="Gibson D.G."/>
        </authorList>
    </citation>
    <scope>NUCLEOTIDE SEQUENCE [LARGE SCALE GENOMIC DNA]</scope>
    <source>
        <strain evidence="8 9">ATCC 14048</strain>
    </source>
</reference>
<dbReference type="Pfam" id="PF00015">
    <property type="entry name" value="MCPsignal"/>
    <property type="match status" value="1"/>
</dbReference>
<keyword evidence="5" id="KW-0472">Membrane</keyword>
<organism evidence="8 9">
    <name type="scientific">Vibrio natriegens NBRC 15636 = ATCC 14048 = DSM 759</name>
    <dbReference type="NCBI Taxonomy" id="1219067"/>
    <lineage>
        <taxon>Bacteria</taxon>
        <taxon>Pseudomonadati</taxon>
        <taxon>Pseudomonadota</taxon>
        <taxon>Gammaproteobacteria</taxon>
        <taxon>Vibrionales</taxon>
        <taxon>Vibrionaceae</taxon>
        <taxon>Vibrio</taxon>
    </lineage>
</organism>